<keyword evidence="4" id="KW-0444">Lipid biosynthesis</keyword>
<evidence type="ECO:0000256" key="1">
    <source>
        <dbReference type="ARBA" id="ARBA00002056"/>
    </source>
</evidence>
<sequence>MKYYIIAGEASGDLHGSNLIKELKKQDAQADIRCWGGDLMQAAGATVVKHYKDLAFMGFAEVLMNLRTIFRNLDFCKQDILDYQPDALILIDYPGFNMRIAKWAHQQRFRTTTAPTPATTQGSPAGGPAFRIIYYISPQVWAWKENRVKQIRECVDKMLVILPFEKEFYRKWNYDVEYVGHPLVEVIDGYQAPAGAIPAFSKPVIALLPGSRKQEILKKLPVMLKVSESFCEYQFVVAQAPGQDQNFYNELLAPYPNVATVTNQTYALLQTAQAACVTSGTATLETALFGVPEVVCYKGSNISYQIARRLIKVKYISLVNLIMDKLVVRELIQDDLTPANLRRELNTLLQDNSRRQQLASDYRDLRHLLSQGGHASANAARSILHYLRELSTANHPPRPTSLP</sequence>
<dbReference type="InterPro" id="IPR003835">
    <property type="entry name" value="Glyco_trans_19"/>
</dbReference>
<dbReference type="EC" id="2.4.1.182" evidence="2 10"/>
<dbReference type="GO" id="GO:0016020">
    <property type="term" value="C:membrane"/>
    <property type="evidence" value="ECO:0007669"/>
    <property type="project" value="GOC"/>
</dbReference>
<comment type="function">
    <text evidence="1">Condensation of UDP-2,3-diacylglucosamine and 2,3-diacylglucosamine-1-phosphate to form lipid A disaccharide, a precursor of lipid A, a phosphorylated glycolipid that anchors the lipopolysaccharide to the outer membrane of the cell.</text>
</comment>
<protein>
    <recommendedName>
        <fullName evidence="3 10">Lipid-A-disaccharide synthase</fullName>
        <ecNumber evidence="2 10">2.4.1.182</ecNumber>
    </recommendedName>
</protein>
<dbReference type="PANTHER" id="PTHR30372:SF4">
    <property type="entry name" value="LIPID-A-DISACCHARIDE SYNTHASE, MITOCHONDRIAL-RELATED"/>
    <property type="match status" value="1"/>
</dbReference>
<name>A0A8J2UGR7_9BACT</name>
<dbReference type="EMBL" id="BMJC01000005">
    <property type="protein sequence ID" value="GGB15407.1"/>
    <property type="molecule type" value="Genomic_DNA"/>
</dbReference>
<keyword evidence="5" id="KW-0441">Lipid A biosynthesis</keyword>
<evidence type="ECO:0000313" key="11">
    <source>
        <dbReference type="EMBL" id="GGB15407.1"/>
    </source>
</evidence>
<evidence type="ECO:0000256" key="8">
    <source>
        <dbReference type="ARBA" id="ARBA00023098"/>
    </source>
</evidence>
<dbReference type="GO" id="GO:0008915">
    <property type="term" value="F:lipid-A-disaccharide synthase activity"/>
    <property type="evidence" value="ECO:0007669"/>
    <property type="project" value="UniProtKB-UniRule"/>
</dbReference>
<evidence type="ECO:0000256" key="6">
    <source>
        <dbReference type="ARBA" id="ARBA00022676"/>
    </source>
</evidence>
<dbReference type="SUPFAM" id="SSF53756">
    <property type="entry name" value="UDP-Glycosyltransferase/glycogen phosphorylase"/>
    <property type="match status" value="1"/>
</dbReference>
<comment type="caution">
    <text evidence="11">The sequence shown here is derived from an EMBL/GenBank/DDBJ whole genome shotgun (WGS) entry which is preliminary data.</text>
</comment>
<evidence type="ECO:0000256" key="2">
    <source>
        <dbReference type="ARBA" id="ARBA00012687"/>
    </source>
</evidence>
<dbReference type="Pfam" id="PF02684">
    <property type="entry name" value="LpxB"/>
    <property type="match status" value="2"/>
</dbReference>
<evidence type="ECO:0000256" key="4">
    <source>
        <dbReference type="ARBA" id="ARBA00022516"/>
    </source>
</evidence>
<dbReference type="AlphaFoldDB" id="A0A8J2UGR7"/>
<evidence type="ECO:0000256" key="9">
    <source>
        <dbReference type="ARBA" id="ARBA00048975"/>
    </source>
</evidence>
<evidence type="ECO:0000256" key="3">
    <source>
        <dbReference type="ARBA" id="ARBA00020902"/>
    </source>
</evidence>
<organism evidence="11 12">
    <name type="scientific">Puia dinghuensis</name>
    <dbReference type="NCBI Taxonomy" id="1792502"/>
    <lineage>
        <taxon>Bacteria</taxon>
        <taxon>Pseudomonadati</taxon>
        <taxon>Bacteroidota</taxon>
        <taxon>Chitinophagia</taxon>
        <taxon>Chitinophagales</taxon>
        <taxon>Chitinophagaceae</taxon>
        <taxon>Puia</taxon>
    </lineage>
</organism>
<accession>A0A8J2UGR7</accession>
<reference evidence="11" key="2">
    <citation type="submission" date="2020-09" db="EMBL/GenBank/DDBJ databases">
        <authorList>
            <person name="Sun Q."/>
            <person name="Zhou Y."/>
        </authorList>
    </citation>
    <scope>NUCLEOTIDE SEQUENCE</scope>
    <source>
        <strain evidence="11">CGMCC 1.15448</strain>
    </source>
</reference>
<dbReference type="NCBIfam" id="TIGR00215">
    <property type="entry name" value="lpxB"/>
    <property type="match status" value="1"/>
</dbReference>
<evidence type="ECO:0000313" key="12">
    <source>
        <dbReference type="Proteomes" id="UP000607559"/>
    </source>
</evidence>
<gene>
    <name evidence="11" type="primary">lpxB</name>
    <name evidence="11" type="ORF">GCM10011511_43990</name>
</gene>
<keyword evidence="7" id="KW-0808">Transferase</keyword>
<dbReference type="GO" id="GO:0005543">
    <property type="term" value="F:phospholipid binding"/>
    <property type="evidence" value="ECO:0007669"/>
    <property type="project" value="TreeGrafter"/>
</dbReference>
<evidence type="ECO:0000256" key="10">
    <source>
        <dbReference type="NCBIfam" id="TIGR00215"/>
    </source>
</evidence>
<dbReference type="Proteomes" id="UP000607559">
    <property type="component" value="Unassembled WGS sequence"/>
</dbReference>
<dbReference type="GO" id="GO:0009245">
    <property type="term" value="P:lipid A biosynthetic process"/>
    <property type="evidence" value="ECO:0007669"/>
    <property type="project" value="UniProtKB-UniRule"/>
</dbReference>
<dbReference type="PANTHER" id="PTHR30372">
    <property type="entry name" value="LIPID-A-DISACCHARIDE SYNTHASE"/>
    <property type="match status" value="1"/>
</dbReference>
<comment type="catalytic activity">
    <reaction evidence="9">
        <text>a lipid X + a UDP-2-N,3-O-bis[(3R)-3-hydroxyacyl]-alpha-D-glucosamine = a lipid A disaccharide + UDP + H(+)</text>
        <dbReference type="Rhea" id="RHEA:67828"/>
        <dbReference type="ChEBI" id="CHEBI:15378"/>
        <dbReference type="ChEBI" id="CHEBI:58223"/>
        <dbReference type="ChEBI" id="CHEBI:137748"/>
        <dbReference type="ChEBI" id="CHEBI:176338"/>
        <dbReference type="ChEBI" id="CHEBI:176343"/>
        <dbReference type="EC" id="2.4.1.182"/>
    </reaction>
</comment>
<dbReference type="RefSeq" id="WP_188935870.1">
    <property type="nucleotide sequence ID" value="NZ_BMJC01000005.1"/>
</dbReference>
<keyword evidence="12" id="KW-1185">Reference proteome</keyword>
<keyword evidence="8" id="KW-0443">Lipid metabolism</keyword>
<keyword evidence="6" id="KW-0328">Glycosyltransferase</keyword>
<evidence type="ECO:0000256" key="7">
    <source>
        <dbReference type="ARBA" id="ARBA00022679"/>
    </source>
</evidence>
<proteinExistence type="predicted"/>
<evidence type="ECO:0000256" key="5">
    <source>
        <dbReference type="ARBA" id="ARBA00022556"/>
    </source>
</evidence>
<reference evidence="11" key="1">
    <citation type="journal article" date="2014" name="Int. J. Syst. Evol. Microbiol.">
        <title>Complete genome sequence of Corynebacterium casei LMG S-19264T (=DSM 44701T), isolated from a smear-ripened cheese.</title>
        <authorList>
            <consortium name="US DOE Joint Genome Institute (JGI-PGF)"/>
            <person name="Walter F."/>
            <person name="Albersmeier A."/>
            <person name="Kalinowski J."/>
            <person name="Ruckert C."/>
        </authorList>
    </citation>
    <scope>NUCLEOTIDE SEQUENCE</scope>
    <source>
        <strain evidence="11">CGMCC 1.15448</strain>
    </source>
</reference>